<protein>
    <submittedName>
        <fullName evidence="2">Uncharacterized protein</fullName>
    </submittedName>
</protein>
<evidence type="ECO:0000256" key="1">
    <source>
        <dbReference type="SAM" id="MobiDB-lite"/>
    </source>
</evidence>
<organism evidence="2 3">
    <name type="scientific">Smittium culicis</name>
    <dbReference type="NCBI Taxonomy" id="133412"/>
    <lineage>
        <taxon>Eukaryota</taxon>
        <taxon>Fungi</taxon>
        <taxon>Fungi incertae sedis</taxon>
        <taxon>Zoopagomycota</taxon>
        <taxon>Kickxellomycotina</taxon>
        <taxon>Harpellomycetes</taxon>
        <taxon>Harpellales</taxon>
        <taxon>Legeriomycetaceae</taxon>
        <taxon>Smittium</taxon>
    </lineage>
</organism>
<dbReference type="OrthoDB" id="5545891at2759"/>
<keyword evidence="3" id="KW-1185">Reference proteome</keyword>
<feature type="region of interest" description="Disordered" evidence="1">
    <location>
        <begin position="86"/>
        <end position="105"/>
    </location>
</feature>
<feature type="compositionally biased region" description="Basic residues" evidence="1">
    <location>
        <begin position="180"/>
        <end position="189"/>
    </location>
</feature>
<dbReference type="Proteomes" id="UP000187429">
    <property type="component" value="Unassembled WGS sequence"/>
</dbReference>
<sequence>MELTFYLKLNEAIPSIEEDFYRSALTETENKEAGQSCSKSSGMAYLPPPLNDATLSAAKIADTALYGIQVAHGNTWNIKTVSGIGLNSSDGPKDVRSPISQQETSQKVQEGYIEHPKMSHSWGPSRNVQMRLGKTHGQHIGQERLREWVQDTLQNSSQFSVQNPNGISQRLSTNPQQKTNTHRYKRKLG</sequence>
<feature type="compositionally biased region" description="Polar residues" evidence="1">
    <location>
        <begin position="156"/>
        <end position="179"/>
    </location>
</feature>
<name>A0A1R1XM67_9FUNG</name>
<gene>
    <name evidence="2" type="ORF">AYI69_g8101</name>
</gene>
<feature type="region of interest" description="Disordered" evidence="1">
    <location>
        <begin position="156"/>
        <end position="189"/>
    </location>
</feature>
<reference evidence="3" key="1">
    <citation type="submission" date="2017-01" db="EMBL/GenBank/DDBJ databases">
        <authorList>
            <person name="Wang Y."/>
            <person name="White M."/>
            <person name="Kvist S."/>
            <person name="Moncalvo J.-M."/>
        </authorList>
    </citation>
    <scope>NUCLEOTIDE SEQUENCE [LARGE SCALE GENOMIC DNA]</scope>
    <source>
        <strain evidence="3">ID-206-W2</strain>
    </source>
</reference>
<dbReference type="AlphaFoldDB" id="A0A1R1XM67"/>
<evidence type="ECO:0000313" key="3">
    <source>
        <dbReference type="Proteomes" id="UP000187429"/>
    </source>
</evidence>
<accession>A0A1R1XM67</accession>
<dbReference type="EMBL" id="LSSM01004141">
    <property type="protein sequence ID" value="OMJ15732.1"/>
    <property type="molecule type" value="Genomic_DNA"/>
</dbReference>
<proteinExistence type="predicted"/>
<comment type="caution">
    <text evidence="2">The sequence shown here is derived from an EMBL/GenBank/DDBJ whole genome shotgun (WGS) entry which is preliminary data.</text>
</comment>
<evidence type="ECO:0000313" key="2">
    <source>
        <dbReference type="EMBL" id="OMJ15732.1"/>
    </source>
</evidence>